<organism evidence="3 4">
    <name type="scientific">Psychromonas ingrahamii (strain DSM 17664 / CCUG 51855 / 37)</name>
    <dbReference type="NCBI Taxonomy" id="357804"/>
    <lineage>
        <taxon>Bacteria</taxon>
        <taxon>Pseudomonadati</taxon>
        <taxon>Pseudomonadota</taxon>
        <taxon>Gammaproteobacteria</taxon>
        <taxon>Alteromonadales</taxon>
        <taxon>Psychromonadaceae</taxon>
        <taxon>Psychromonas</taxon>
    </lineage>
</organism>
<evidence type="ECO:0000259" key="2">
    <source>
        <dbReference type="Pfam" id="PF13590"/>
    </source>
</evidence>
<dbReference type="PROSITE" id="PS51257">
    <property type="entry name" value="PROKAR_LIPOPROTEIN"/>
    <property type="match status" value="1"/>
</dbReference>
<dbReference type="RefSeq" id="WP_011770079.1">
    <property type="nucleotide sequence ID" value="NC_008709.1"/>
</dbReference>
<reference evidence="3 4" key="1">
    <citation type="submission" date="2007-01" db="EMBL/GenBank/DDBJ databases">
        <title>Complete sequence of Psychromonas ingrahamii 37.</title>
        <authorList>
            <consortium name="US DOE Joint Genome Institute"/>
            <person name="Copeland A."/>
            <person name="Lucas S."/>
            <person name="Lapidus A."/>
            <person name="Barry K."/>
            <person name="Detter J.C."/>
            <person name="Glavina del Rio T."/>
            <person name="Hammon N."/>
            <person name="Israni S."/>
            <person name="Dalin E."/>
            <person name="Tice H."/>
            <person name="Pitluck S."/>
            <person name="Thompson L.S."/>
            <person name="Brettin T."/>
            <person name="Bruce D."/>
            <person name="Han C."/>
            <person name="Tapia R."/>
            <person name="Schmutz J."/>
            <person name="Larimer F."/>
            <person name="Land M."/>
            <person name="Hauser L."/>
            <person name="Kyrpides N."/>
            <person name="Ivanova N."/>
            <person name="Staley J."/>
            <person name="Richardson P."/>
        </authorList>
    </citation>
    <scope>NUCLEOTIDE SEQUENCE [LARGE SCALE GENOMIC DNA]</scope>
    <source>
        <strain evidence="3 4">37</strain>
    </source>
</reference>
<dbReference type="STRING" id="357804.Ping_1735"/>
<name>A1SVK4_PSYIN</name>
<keyword evidence="1" id="KW-0732">Signal</keyword>
<proteinExistence type="predicted"/>
<dbReference type="InterPro" id="IPR025411">
    <property type="entry name" value="DUF4136"/>
</dbReference>
<evidence type="ECO:0000256" key="1">
    <source>
        <dbReference type="SAM" id="SignalP"/>
    </source>
</evidence>
<dbReference type="eggNOG" id="ENOG5031M8W">
    <property type="taxonomic scope" value="Bacteria"/>
</dbReference>
<feature type="domain" description="DUF4136" evidence="2">
    <location>
        <begin position="22"/>
        <end position="172"/>
    </location>
</feature>
<feature type="signal peptide" evidence="1">
    <location>
        <begin position="1"/>
        <end position="16"/>
    </location>
</feature>
<evidence type="ECO:0000313" key="4">
    <source>
        <dbReference type="Proteomes" id="UP000000639"/>
    </source>
</evidence>
<dbReference type="Gene3D" id="3.30.160.670">
    <property type="match status" value="1"/>
</dbReference>
<accession>A1SVK4</accession>
<dbReference type="Proteomes" id="UP000000639">
    <property type="component" value="Chromosome"/>
</dbReference>
<dbReference type="HOGENOM" id="CLU_113282_2_1_6"/>
<gene>
    <name evidence="3" type="ordered locus">Ping_1735</name>
</gene>
<dbReference type="KEGG" id="pin:Ping_1735"/>
<sequence>MPRIIIFVLLSLSVLACSVKPATDYVIGHDFSRYQHFAFVATPKDGVVSIDSSRIEHALIRSLSQKGISQTTKEQADLLVNYYIESATELESYGSQIGVGIFSGGGSIGMSSPILYRERYYGKLFIEFLNPTSHSIVWRSVSQSRLLETMGTVKRAEFITAQIELMLSDFPPKDK</sequence>
<keyword evidence="4" id="KW-1185">Reference proteome</keyword>
<dbReference type="OrthoDB" id="329837at2"/>
<dbReference type="AlphaFoldDB" id="A1SVK4"/>
<dbReference type="Pfam" id="PF13590">
    <property type="entry name" value="DUF4136"/>
    <property type="match status" value="1"/>
</dbReference>
<protein>
    <recommendedName>
        <fullName evidence="2">DUF4136 domain-containing protein</fullName>
    </recommendedName>
</protein>
<feature type="chain" id="PRO_5002637513" description="DUF4136 domain-containing protein" evidence="1">
    <location>
        <begin position="17"/>
        <end position="175"/>
    </location>
</feature>
<evidence type="ECO:0000313" key="3">
    <source>
        <dbReference type="EMBL" id="ABM03519.1"/>
    </source>
</evidence>
<dbReference type="EMBL" id="CP000510">
    <property type="protein sequence ID" value="ABM03519.1"/>
    <property type="molecule type" value="Genomic_DNA"/>
</dbReference>